<evidence type="ECO:0008006" key="3">
    <source>
        <dbReference type="Google" id="ProtNLM"/>
    </source>
</evidence>
<organism evidence="1 2">
    <name type="scientific">Sphingomonas edaphi</name>
    <dbReference type="NCBI Taxonomy" id="2315689"/>
    <lineage>
        <taxon>Bacteria</taxon>
        <taxon>Pseudomonadati</taxon>
        <taxon>Pseudomonadota</taxon>
        <taxon>Alphaproteobacteria</taxon>
        <taxon>Sphingomonadales</taxon>
        <taxon>Sphingomonadaceae</taxon>
        <taxon>Sphingomonas</taxon>
    </lineage>
</organism>
<dbReference type="Proteomes" id="UP000285023">
    <property type="component" value="Unassembled WGS sequence"/>
</dbReference>
<dbReference type="AlphaFoldDB" id="A0A418Q1P5"/>
<comment type="caution">
    <text evidence="1">The sequence shown here is derived from an EMBL/GenBank/DDBJ whole genome shotgun (WGS) entry which is preliminary data.</text>
</comment>
<gene>
    <name evidence="1" type="ORF">D3M59_01685</name>
</gene>
<protein>
    <recommendedName>
        <fullName evidence="3">PRC-barrel domain-containing protein</fullName>
    </recommendedName>
</protein>
<keyword evidence="2" id="KW-1185">Reference proteome</keyword>
<evidence type="ECO:0000313" key="2">
    <source>
        <dbReference type="Proteomes" id="UP000285023"/>
    </source>
</evidence>
<name>A0A418Q1P5_9SPHN</name>
<proteinExistence type="predicted"/>
<reference evidence="1 2" key="1">
    <citation type="submission" date="2018-09" db="EMBL/GenBank/DDBJ databases">
        <title>Sphingomonas sp. DAC4.</title>
        <authorList>
            <person name="Seo T."/>
        </authorList>
    </citation>
    <scope>NUCLEOTIDE SEQUENCE [LARGE SCALE GENOMIC DNA]</scope>
    <source>
        <strain evidence="1 2">DAC4</strain>
    </source>
</reference>
<accession>A0A418Q1P5</accession>
<dbReference type="EMBL" id="QXTF01000001">
    <property type="protein sequence ID" value="RIX31743.1"/>
    <property type="molecule type" value="Genomic_DNA"/>
</dbReference>
<sequence length="138" mass="13655">MAVTDVNGGAVGTVTAVNGDVVTVKTDRLEANLPKASFTAHEGKLLVGMTRTELNAAIEKDKAAAEASLAVGAPIKGSAGATLGTIDAIDAEFLTLKLTSGKLVRLPRASVAGSADGALIGMTAAQLEAQVGGDAPAQ</sequence>
<evidence type="ECO:0000313" key="1">
    <source>
        <dbReference type="EMBL" id="RIX31743.1"/>
    </source>
</evidence>